<keyword evidence="1" id="KW-0812">Transmembrane</keyword>
<dbReference type="AlphaFoldDB" id="A0A0V0YYY4"/>
<organism evidence="2 3">
    <name type="scientific">Trichinella spiralis</name>
    <name type="common">Trichina worm</name>
    <dbReference type="NCBI Taxonomy" id="6334"/>
    <lineage>
        <taxon>Eukaryota</taxon>
        <taxon>Metazoa</taxon>
        <taxon>Ecdysozoa</taxon>
        <taxon>Nematoda</taxon>
        <taxon>Enoplea</taxon>
        <taxon>Dorylaimia</taxon>
        <taxon>Trichinellida</taxon>
        <taxon>Trichinellidae</taxon>
        <taxon>Trichinella</taxon>
    </lineage>
</organism>
<name>A0A0V0YYY4_TRISP</name>
<evidence type="ECO:0000256" key="1">
    <source>
        <dbReference type="SAM" id="Phobius"/>
    </source>
</evidence>
<keyword evidence="3" id="KW-1185">Reference proteome</keyword>
<dbReference type="EMBL" id="JYDH01003608">
    <property type="protein sequence ID" value="KRY05519.1"/>
    <property type="molecule type" value="Genomic_DNA"/>
</dbReference>
<gene>
    <name evidence="2" type="ORF">T01_130</name>
</gene>
<evidence type="ECO:0000313" key="2">
    <source>
        <dbReference type="EMBL" id="KRY05519.1"/>
    </source>
</evidence>
<keyword evidence="1" id="KW-1133">Transmembrane helix</keyword>
<protein>
    <submittedName>
        <fullName evidence="2">Uncharacterized protein</fullName>
    </submittedName>
</protein>
<dbReference type="InParanoid" id="A0A0V0YYY4"/>
<comment type="caution">
    <text evidence="2">The sequence shown here is derived from an EMBL/GenBank/DDBJ whole genome shotgun (WGS) entry which is preliminary data.</text>
</comment>
<keyword evidence="1" id="KW-0472">Membrane</keyword>
<evidence type="ECO:0000313" key="3">
    <source>
        <dbReference type="Proteomes" id="UP000054776"/>
    </source>
</evidence>
<sequence>MKNNPSRRSFKGQTSNLQFRIQVRGKSFNTLHHTDQIMFFGIILVLFLNRINCTL</sequence>
<dbReference type="Proteomes" id="UP000054776">
    <property type="component" value="Unassembled WGS sequence"/>
</dbReference>
<reference evidence="2 3" key="1">
    <citation type="submission" date="2015-01" db="EMBL/GenBank/DDBJ databases">
        <title>Evolution of Trichinella species and genotypes.</title>
        <authorList>
            <person name="Korhonen P.K."/>
            <person name="Edoardo P."/>
            <person name="Giuseppe L.R."/>
            <person name="Gasser R.B."/>
        </authorList>
    </citation>
    <scope>NUCLEOTIDE SEQUENCE [LARGE SCALE GENOMIC DNA]</scope>
    <source>
        <strain evidence="2">ISS3</strain>
    </source>
</reference>
<accession>A0A0V0YYY4</accession>
<proteinExistence type="predicted"/>
<feature type="transmembrane region" description="Helical" evidence="1">
    <location>
        <begin position="36"/>
        <end position="53"/>
    </location>
</feature>